<feature type="binding site" evidence="20">
    <location>
        <begin position="391"/>
        <end position="392"/>
    </location>
    <ligand>
        <name>substrate</name>
    </ligand>
</feature>
<evidence type="ECO:0000256" key="12">
    <source>
        <dbReference type="ARBA" id="ARBA00023128"/>
    </source>
</evidence>
<feature type="domain" description="Acyl-CoA oxidase/dehydrogenase middle" evidence="24">
    <location>
        <begin position="157"/>
        <end position="245"/>
    </location>
</feature>
<evidence type="ECO:0000256" key="11">
    <source>
        <dbReference type="ARBA" id="ARBA00023002"/>
    </source>
</evidence>
<dbReference type="SUPFAM" id="SSF56645">
    <property type="entry name" value="Acyl-CoA dehydrogenase NM domain-like"/>
    <property type="match status" value="1"/>
</dbReference>
<dbReference type="InterPro" id="IPR009100">
    <property type="entry name" value="AcylCoA_DH/oxidase_NM_dom_sf"/>
</dbReference>
<dbReference type="Ensembl" id="ENSMMDT00005030808.1">
    <property type="protein sequence ID" value="ENSMMDP00005030112.1"/>
    <property type="gene ID" value="ENSMMDG00005014215.1"/>
</dbReference>
<dbReference type="GO" id="GO:0050660">
    <property type="term" value="F:flavin adenine dinucleotide binding"/>
    <property type="evidence" value="ECO:0007669"/>
    <property type="project" value="InterPro"/>
</dbReference>
<dbReference type="AlphaFoldDB" id="A0A667YQA9"/>
<dbReference type="GO" id="GO:0008470">
    <property type="term" value="F:3-methylbutanoyl-CoA dehydrogenase activity"/>
    <property type="evidence" value="ECO:0007669"/>
    <property type="project" value="UniProtKB-EC"/>
</dbReference>
<comment type="subcellular location">
    <subcellularLocation>
        <location evidence="2">Mitochondrion</location>
    </subcellularLocation>
</comment>
<keyword evidence="11 22" id="KW-0560">Oxidoreductase</keyword>
<feature type="binding site" evidence="21">
    <location>
        <begin position="158"/>
        <end position="167"/>
    </location>
    <ligand>
        <name>FAD</name>
        <dbReference type="ChEBI" id="CHEBI:57692"/>
    </ligand>
</feature>
<comment type="catalytic activity">
    <reaction evidence="18">
        <text>3-methylbutanoyl-CoA + oxidized [electron-transfer flavoprotein] + H(+) = 3-methylbut-2-enoyl-CoA + reduced [electron-transfer flavoprotein]</text>
        <dbReference type="Rhea" id="RHEA:12276"/>
        <dbReference type="Rhea" id="RHEA-COMP:10685"/>
        <dbReference type="Rhea" id="RHEA-COMP:10686"/>
        <dbReference type="ChEBI" id="CHEBI:15378"/>
        <dbReference type="ChEBI" id="CHEBI:57344"/>
        <dbReference type="ChEBI" id="CHEBI:57345"/>
        <dbReference type="ChEBI" id="CHEBI:57692"/>
        <dbReference type="ChEBI" id="CHEBI:58307"/>
        <dbReference type="EC" id="1.3.8.4"/>
    </reaction>
</comment>
<accession>A0A667YQA9</accession>
<dbReference type="InterPro" id="IPR046373">
    <property type="entry name" value="Acyl-CoA_Oxase/DH_mid-dom_sf"/>
</dbReference>
<evidence type="ECO:0000256" key="8">
    <source>
        <dbReference type="ARBA" id="ARBA00022630"/>
    </source>
</evidence>
<evidence type="ECO:0000256" key="6">
    <source>
        <dbReference type="ARBA" id="ARBA00012046"/>
    </source>
</evidence>
<dbReference type="Proteomes" id="UP000472263">
    <property type="component" value="Chromosome 22"/>
</dbReference>
<feature type="domain" description="Acyl-CoA dehydrogenase/oxidase N-terminal" evidence="25">
    <location>
        <begin position="39"/>
        <end position="153"/>
    </location>
</feature>
<dbReference type="EC" id="1.3.8.4" evidence="5"/>
<dbReference type="EC" id="1.3.8.1" evidence="6"/>
<evidence type="ECO:0000256" key="19">
    <source>
        <dbReference type="PIRSR" id="PIRSR634183-1"/>
    </source>
</evidence>
<evidence type="ECO:0000259" key="25">
    <source>
        <dbReference type="Pfam" id="PF02771"/>
    </source>
</evidence>
<evidence type="ECO:0000313" key="27">
    <source>
        <dbReference type="Proteomes" id="UP000472263"/>
    </source>
</evidence>
<reference evidence="26" key="1">
    <citation type="submission" date="2019-06" db="EMBL/GenBank/DDBJ databases">
        <authorList>
            <consortium name="Wellcome Sanger Institute Data Sharing"/>
        </authorList>
    </citation>
    <scope>NUCLEOTIDE SEQUENCE [LARGE SCALE GENOMIC DNA]</scope>
</reference>
<dbReference type="SUPFAM" id="SSF47203">
    <property type="entry name" value="Acyl-CoA dehydrogenase C-terminal domain-like"/>
    <property type="match status" value="1"/>
</dbReference>
<organism evidence="26 27">
    <name type="scientific">Myripristis murdjan</name>
    <name type="common">pinecone soldierfish</name>
    <dbReference type="NCBI Taxonomy" id="586833"/>
    <lineage>
        <taxon>Eukaryota</taxon>
        <taxon>Metazoa</taxon>
        <taxon>Chordata</taxon>
        <taxon>Craniata</taxon>
        <taxon>Vertebrata</taxon>
        <taxon>Euteleostomi</taxon>
        <taxon>Actinopterygii</taxon>
        <taxon>Neopterygii</taxon>
        <taxon>Teleostei</taxon>
        <taxon>Neoteleostei</taxon>
        <taxon>Acanthomorphata</taxon>
        <taxon>Holocentriformes</taxon>
        <taxon>Holocentridae</taxon>
        <taxon>Myripristis</taxon>
    </lineage>
</organism>
<dbReference type="InterPro" id="IPR009075">
    <property type="entry name" value="AcylCo_DH/oxidase_C"/>
</dbReference>
<keyword evidence="27" id="KW-1185">Reference proteome</keyword>
<dbReference type="Gene3D" id="1.20.140.10">
    <property type="entry name" value="Butyryl-CoA Dehydrogenase, subunit A, domain 3"/>
    <property type="match status" value="1"/>
</dbReference>
<evidence type="ECO:0000256" key="9">
    <source>
        <dbReference type="ARBA" id="ARBA00022827"/>
    </source>
</evidence>
<dbReference type="PANTHER" id="PTHR43884">
    <property type="entry name" value="ACYL-COA DEHYDROGENASE"/>
    <property type="match status" value="1"/>
</dbReference>
<evidence type="ECO:0000256" key="5">
    <source>
        <dbReference type="ARBA" id="ARBA00012044"/>
    </source>
</evidence>
<evidence type="ECO:0000259" key="23">
    <source>
        <dbReference type="Pfam" id="PF00441"/>
    </source>
</evidence>
<evidence type="ECO:0000256" key="14">
    <source>
        <dbReference type="ARBA" id="ARBA00045583"/>
    </source>
</evidence>
<dbReference type="GeneTree" id="ENSGT00940000158100"/>
<name>A0A667YQA9_9TELE</name>
<feature type="binding site" evidence="21">
    <location>
        <begin position="191"/>
        <end position="193"/>
    </location>
    <ligand>
        <name>FAD</name>
        <dbReference type="ChEBI" id="CHEBI:57692"/>
    </ligand>
</feature>
<dbReference type="PROSITE" id="PS00073">
    <property type="entry name" value="ACYL_COA_DH_2"/>
    <property type="match status" value="1"/>
</dbReference>
<evidence type="ECO:0000256" key="2">
    <source>
        <dbReference type="ARBA" id="ARBA00004173"/>
    </source>
</evidence>
<feature type="binding site" evidence="21">
    <location>
        <begin position="393"/>
        <end position="395"/>
    </location>
    <ligand>
        <name>FAD</name>
        <dbReference type="ChEBI" id="CHEBI:57692"/>
    </ligand>
</feature>
<dbReference type="InterPro" id="IPR034183">
    <property type="entry name" value="IVD"/>
</dbReference>
<evidence type="ECO:0000256" key="21">
    <source>
        <dbReference type="PIRSR" id="PIRSR634183-3"/>
    </source>
</evidence>
<dbReference type="GO" id="GO:0006552">
    <property type="term" value="P:L-leucine catabolic process"/>
    <property type="evidence" value="ECO:0007669"/>
    <property type="project" value="UniProtKB-UniPathway"/>
</dbReference>
<comment type="similarity">
    <text evidence="4 22">Belongs to the acyl-CoA dehydrogenase family.</text>
</comment>
<dbReference type="Gene3D" id="1.10.540.10">
    <property type="entry name" value="Acyl-CoA dehydrogenase/oxidase, N-terminal domain"/>
    <property type="match status" value="1"/>
</dbReference>
<protein>
    <recommendedName>
        <fullName evidence="7">Isovaleryl-CoA dehydrogenase, mitochondrial</fullName>
        <ecNumber evidence="6">1.3.8.1</ecNumber>
        <ecNumber evidence="5">1.3.8.4</ecNumber>
    </recommendedName>
    <alternativeName>
        <fullName evidence="13">Butyryl-CoA dehydrogenase</fullName>
    </alternativeName>
</protein>
<evidence type="ECO:0000256" key="20">
    <source>
        <dbReference type="PIRSR" id="PIRSR634183-2"/>
    </source>
</evidence>
<reference evidence="26" key="3">
    <citation type="submission" date="2025-09" db="UniProtKB">
        <authorList>
            <consortium name="Ensembl"/>
        </authorList>
    </citation>
    <scope>IDENTIFICATION</scope>
</reference>
<comment type="catalytic activity">
    <reaction evidence="17">
        <text>hexanoyl-CoA + oxidized [electron-transfer flavoprotein] + H(+) = (2E)-hexenoyl-CoA + reduced [electron-transfer flavoprotein]</text>
        <dbReference type="Rhea" id="RHEA:43464"/>
        <dbReference type="Rhea" id="RHEA-COMP:10685"/>
        <dbReference type="Rhea" id="RHEA-COMP:10686"/>
        <dbReference type="ChEBI" id="CHEBI:15378"/>
        <dbReference type="ChEBI" id="CHEBI:57692"/>
        <dbReference type="ChEBI" id="CHEBI:58307"/>
        <dbReference type="ChEBI" id="CHEBI:62077"/>
        <dbReference type="ChEBI" id="CHEBI:62620"/>
    </reaction>
</comment>
<evidence type="ECO:0000256" key="18">
    <source>
        <dbReference type="ARBA" id="ARBA00052875"/>
    </source>
</evidence>
<comment type="cofactor">
    <cofactor evidence="1 21 22">
        <name>FAD</name>
        <dbReference type="ChEBI" id="CHEBI:57692"/>
    </cofactor>
</comment>
<dbReference type="PROSITE" id="PS00072">
    <property type="entry name" value="ACYL_COA_DH_1"/>
    <property type="match status" value="1"/>
</dbReference>
<dbReference type="PANTHER" id="PTHR43884:SF12">
    <property type="entry name" value="ISOVALERYL-COA DEHYDROGENASE, MITOCHONDRIAL-RELATED"/>
    <property type="match status" value="1"/>
</dbReference>
<comment type="catalytic activity">
    <reaction evidence="16">
        <text>pentanoyl-CoA + oxidized [electron-transfer flavoprotein] + H(+) = (2E)-pentenoyl-CoA + reduced [electron-transfer flavoprotein]</text>
        <dbReference type="Rhea" id="RHEA:43456"/>
        <dbReference type="Rhea" id="RHEA-COMP:10685"/>
        <dbReference type="Rhea" id="RHEA-COMP:10686"/>
        <dbReference type="ChEBI" id="CHEBI:15378"/>
        <dbReference type="ChEBI" id="CHEBI:57389"/>
        <dbReference type="ChEBI" id="CHEBI:57692"/>
        <dbReference type="ChEBI" id="CHEBI:58307"/>
        <dbReference type="ChEBI" id="CHEBI:86160"/>
    </reaction>
</comment>
<evidence type="ECO:0000256" key="4">
    <source>
        <dbReference type="ARBA" id="ARBA00009347"/>
    </source>
</evidence>
<feature type="binding site" evidence="20">
    <location>
        <begin position="268"/>
        <end position="271"/>
    </location>
    <ligand>
        <name>substrate</name>
    </ligand>
</feature>
<sequence>MFAVRNALRVGSRVSVPALARRGCAGAAIPVDDVVNGLTEEQIQLRQTVRKFCAEKLAPYADDIDKNNDFPGMRDYWKAMGEMGLLGITAPVEHGGTGLGYLDHVIVMEEMSRVSAAIALSYGAHSNLCVNQMVRHATEEQKEKYMPKLMTGEHVGALAMSEPNAGSDVVSMKLRAVKKGDYYVLNGNKFWITNGPDADVLIVYAKTDPEAYQRGNSVSRFSTAQKLDKLGMRGSNTCELIFEDCKIPEKNILGPLNKGVYVMMSGLDLERLVLASGPIGIMQSVLDYAVPYLHVREAFGQKIGHFQLMQGKMADMYTRLSSCRQYVYNVARACDRGHFSAMDCAGVILYCAENATQVALDGIQCLGGNGYINDYPMGRFLRDAKLYEIGAGTSEVRRLIIGRAFNSMYK</sequence>
<evidence type="ECO:0000256" key="10">
    <source>
        <dbReference type="ARBA" id="ARBA00022946"/>
    </source>
</evidence>
<keyword evidence="10" id="KW-0809">Transit peptide</keyword>
<dbReference type="InterPro" id="IPR006091">
    <property type="entry name" value="Acyl-CoA_Oxase/DH_mid-dom"/>
</dbReference>
<feature type="active site" description="Proton acceptor" evidence="19">
    <location>
        <position position="270"/>
    </location>
</feature>
<reference evidence="26" key="2">
    <citation type="submission" date="2025-08" db="UniProtKB">
        <authorList>
            <consortium name="Ensembl"/>
        </authorList>
    </citation>
    <scope>IDENTIFICATION</scope>
</reference>
<dbReference type="InterPro" id="IPR036250">
    <property type="entry name" value="AcylCo_DH-like_C"/>
</dbReference>
<dbReference type="FunFam" id="1.10.540.10:FF:000007">
    <property type="entry name" value="Isovaleryl-CoA dehydrogenase, mitochondrial"/>
    <property type="match status" value="1"/>
</dbReference>
<feature type="binding site" evidence="20">
    <location>
        <position position="261"/>
    </location>
    <ligand>
        <name>substrate</name>
    </ligand>
</feature>
<dbReference type="Gene3D" id="2.40.110.10">
    <property type="entry name" value="Butyryl-CoA Dehydrogenase, subunit A, domain 2"/>
    <property type="match status" value="1"/>
</dbReference>
<gene>
    <name evidence="26" type="primary">IVD</name>
    <name evidence="26" type="synonym">ivd</name>
</gene>
<feature type="binding site" evidence="21">
    <location>
        <begin position="364"/>
        <end position="368"/>
    </location>
    <ligand>
        <name>FAD</name>
        <dbReference type="ChEBI" id="CHEBI:57692"/>
    </ligand>
</feature>
<comment type="pathway">
    <text evidence="3">Amino-acid degradation; L-leucine degradation; (S)-3-hydroxy-3-methylglutaryl-CoA from 3-isovaleryl-CoA: step 1/3.</text>
</comment>
<dbReference type="CDD" id="cd01156">
    <property type="entry name" value="IVD"/>
    <property type="match status" value="1"/>
</dbReference>
<feature type="binding site" evidence="21">
    <location>
        <position position="296"/>
    </location>
    <ligand>
        <name>FAD</name>
        <dbReference type="ChEBI" id="CHEBI:57692"/>
    </ligand>
</feature>
<dbReference type="FunFam" id="1.20.140.10:FF:000003">
    <property type="entry name" value="isovaleryl-CoA dehydrogenase, mitochondrial"/>
    <property type="match status" value="1"/>
</dbReference>
<evidence type="ECO:0000256" key="22">
    <source>
        <dbReference type="RuleBase" id="RU362125"/>
    </source>
</evidence>
<evidence type="ECO:0000259" key="24">
    <source>
        <dbReference type="Pfam" id="PF02770"/>
    </source>
</evidence>
<evidence type="ECO:0000256" key="3">
    <source>
        <dbReference type="ARBA" id="ARBA00004898"/>
    </source>
</evidence>
<keyword evidence="12" id="KW-0496">Mitochondrion</keyword>
<evidence type="ECO:0000256" key="17">
    <source>
        <dbReference type="ARBA" id="ARBA00048375"/>
    </source>
</evidence>
<proteinExistence type="inferred from homology"/>
<keyword evidence="8 22" id="KW-0285">Flavoprotein</keyword>
<evidence type="ECO:0000256" key="7">
    <source>
        <dbReference type="ARBA" id="ARBA00018258"/>
    </source>
</evidence>
<evidence type="ECO:0000256" key="13">
    <source>
        <dbReference type="ARBA" id="ARBA00031895"/>
    </source>
</evidence>
<keyword evidence="9 21" id="KW-0274">FAD</keyword>
<evidence type="ECO:0000313" key="26">
    <source>
        <dbReference type="Ensembl" id="ENSMMDP00005030112.1"/>
    </source>
</evidence>
<dbReference type="Pfam" id="PF00441">
    <property type="entry name" value="Acyl-CoA_dh_1"/>
    <property type="match status" value="1"/>
</dbReference>
<feature type="binding site" evidence="20">
    <location>
        <position position="167"/>
    </location>
    <ligand>
        <name>substrate</name>
    </ligand>
</feature>
<dbReference type="Pfam" id="PF02771">
    <property type="entry name" value="Acyl-CoA_dh_N"/>
    <property type="match status" value="1"/>
</dbReference>
<feature type="binding site" evidence="21">
    <location>
        <position position="307"/>
    </location>
    <ligand>
        <name>FAD</name>
        <dbReference type="ChEBI" id="CHEBI:57692"/>
    </ligand>
</feature>
<evidence type="ECO:0000256" key="1">
    <source>
        <dbReference type="ARBA" id="ARBA00001974"/>
    </source>
</evidence>
<dbReference type="InterPro" id="IPR037069">
    <property type="entry name" value="AcylCoA_DH/ox_N_sf"/>
</dbReference>
<feature type="domain" description="Acyl-CoA dehydrogenase/oxidase C-terminal" evidence="23">
    <location>
        <begin position="257"/>
        <end position="404"/>
    </location>
</feature>
<comment type="catalytic activity">
    <reaction evidence="15">
        <text>butanoyl-CoA + oxidized [electron-transfer flavoprotein] + H(+) = (2E)-butenoyl-CoA + reduced [electron-transfer flavoprotein]</text>
        <dbReference type="Rhea" id="RHEA:24004"/>
        <dbReference type="Rhea" id="RHEA-COMP:10685"/>
        <dbReference type="Rhea" id="RHEA-COMP:10686"/>
        <dbReference type="ChEBI" id="CHEBI:15378"/>
        <dbReference type="ChEBI" id="CHEBI:57332"/>
        <dbReference type="ChEBI" id="CHEBI:57371"/>
        <dbReference type="ChEBI" id="CHEBI:57692"/>
        <dbReference type="ChEBI" id="CHEBI:58307"/>
        <dbReference type="EC" id="1.3.8.1"/>
    </reaction>
</comment>
<evidence type="ECO:0000256" key="16">
    <source>
        <dbReference type="ARBA" id="ARBA00048345"/>
    </source>
</evidence>
<evidence type="ECO:0000256" key="15">
    <source>
        <dbReference type="ARBA" id="ARBA00047736"/>
    </source>
</evidence>
<dbReference type="UniPathway" id="UPA00363">
    <property type="reaction ID" value="UER00860"/>
</dbReference>
<dbReference type="InterPro" id="IPR013786">
    <property type="entry name" value="AcylCoA_DH/ox_N"/>
</dbReference>
<dbReference type="Pfam" id="PF02770">
    <property type="entry name" value="Acyl-CoA_dh_M"/>
    <property type="match status" value="1"/>
</dbReference>
<comment type="function">
    <text evidence="14">Catalyzes the conversion of isovaleryl-CoA/3-methylbutanoyl-CoA to 3-methylbut-2-enoyl-CoA as an intermediate step in the leucine (Leu) catabolic pathway. To a lesser extent, is also able to catalyze the oxidation of other saturated short-chain acyl-CoA thioesters as pentanoyl-CoA, hexenoyl-CoA and butenoyl-CoA.</text>
</comment>
<dbReference type="InterPro" id="IPR006089">
    <property type="entry name" value="Acyl-CoA_DH_CS"/>
</dbReference>
<dbReference type="GO" id="GO:0005739">
    <property type="term" value="C:mitochondrion"/>
    <property type="evidence" value="ECO:0007669"/>
    <property type="project" value="UniProtKB-SubCell"/>
</dbReference>